<reference evidence="3" key="1">
    <citation type="submission" date="2011-07" db="EMBL/GenBank/DDBJ databases">
        <authorList>
            <consortium name="Caenorhabditis brenneri Sequencing and Analysis Consortium"/>
            <person name="Wilson R.K."/>
        </authorList>
    </citation>
    <scope>NUCLEOTIDE SEQUENCE [LARGE SCALE GENOMIC DNA]</scope>
    <source>
        <strain evidence="3">PB2801</strain>
    </source>
</reference>
<gene>
    <name evidence="2" type="ORF">CAEBREN_12256</name>
</gene>
<feature type="transmembrane region" description="Helical" evidence="1">
    <location>
        <begin position="257"/>
        <end position="282"/>
    </location>
</feature>
<feature type="transmembrane region" description="Helical" evidence="1">
    <location>
        <begin position="156"/>
        <end position="177"/>
    </location>
</feature>
<dbReference type="OMA" id="MPYHGTA"/>
<dbReference type="InParanoid" id="G0P9N2"/>
<feature type="transmembrane region" description="Helical" evidence="1">
    <location>
        <begin position="303"/>
        <end position="321"/>
    </location>
</feature>
<dbReference type="PANTHER" id="PTHR46891">
    <property type="entry name" value="SERPENTINE RECEPTOR, CLASS H-RELATED"/>
    <property type="match status" value="1"/>
</dbReference>
<evidence type="ECO:0000313" key="3">
    <source>
        <dbReference type="Proteomes" id="UP000008068"/>
    </source>
</evidence>
<sequence length="392" mass="45213">MGKRKKDGQSPVDEDRKQPGSIIVFDNSCFCRLASTYSVTCLYMTNKMDHAERLFRHHLTPSLRTMNCYDSAPEIYSSLLRYPQIISVILYSFSFKALLEKHDKNFDTFRKLLLWHTVGSFVSQMYFSFLALPVSYLPLPFYRCAGFLMYFNVPGVLVMNLELIFITHSALSIVELLRYRLEAARPDQSKFDPVKILIYLFRLNLIIIFLFLTGSTPHAIKKQSEYKTGLISSNLFLFNIVSCDNVFVFPPITDSQYLTMLCSICSVTTTTLFLVIISVITIPFRLHALKKTASKKTIEVQKMFFVSVVLQALINSLFFIFPVSEFLKYAFQKDSSESSFQFIYVLMPYHGTAATFVMICFTRPVREKIIGYFKCEWKNKVASRKNVSQTLG</sequence>
<dbReference type="OrthoDB" id="10363884at2759"/>
<dbReference type="AlphaFoldDB" id="G0P9N2"/>
<keyword evidence="3" id="KW-1185">Reference proteome</keyword>
<feature type="transmembrane region" description="Helical" evidence="1">
    <location>
        <begin position="112"/>
        <end position="136"/>
    </location>
</feature>
<proteinExistence type="predicted"/>
<feature type="transmembrane region" description="Helical" evidence="1">
    <location>
        <begin position="197"/>
        <end position="220"/>
    </location>
</feature>
<keyword evidence="1" id="KW-0812">Transmembrane</keyword>
<dbReference type="eggNOG" id="ENOG502TIXN">
    <property type="taxonomic scope" value="Eukaryota"/>
</dbReference>
<dbReference type="Pfam" id="PF10318">
    <property type="entry name" value="7TM_GPCR_Srh"/>
    <property type="match status" value="1"/>
</dbReference>
<dbReference type="HOGENOM" id="CLU_704439_0_0_1"/>
<organism evidence="3">
    <name type="scientific">Caenorhabditis brenneri</name>
    <name type="common">Nematode worm</name>
    <dbReference type="NCBI Taxonomy" id="135651"/>
    <lineage>
        <taxon>Eukaryota</taxon>
        <taxon>Metazoa</taxon>
        <taxon>Ecdysozoa</taxon>
        <taxon>Nematoda</taxon>
        <taxon>Chromadorea</taxon>
        <taxon>Rhabditida</taxon>
        <taxon>Rhabditina</taxon>
        <taxon>Rhabditomorpha</taxon>
        <taxon>Rhabditoidea</taxon>
        <taxon>Rhabditidae</taxon>
        <taxon>Peloderinae</taxon>
        <taxon>Caenorhabditis</taxon>
    </lineage>
</organism>
<dbReference type="PANTHER" id="PTHR46891:SF7">
    <property type="entry name" value="SERPENTINE RECEPTOR, CLASS H"/>
    <property type="match status" value="1"/>
</dbReference>
<evidence type="ECO:0000256" key="1">
    <source>
        <dbReference type="SAM" id="Phobius"/>
    </source>
</evidence>
<keyword evidence="1" id="KW-0472">Membrane</keyword>
<feature type="transmembrane region" description="Helical" evidence="1">
    <location>
        <begin position="341"/>
        <end position="361"/>
    </location>
</feature>
<accession>G0P9N2</accession>
<keyword evidence="1" id="KW-1133">Transmembrane helix</keyword>
<protein>
    <recommendedName>
        <fullName evidence="4">Serpentine Receptor, class H</fullName>
    </recommendedName>
</protein>
<evidence type="ECO:0008006" key="4">
    <source>
        <dbReference type="Google" id="ProtNLM"/>
    </source>
</evidence>
<name>G0P9N2_CAEBE</name>
<dbReference type="Proteomes" id="UP000008068">
    <property type="component" value="Unassembled WGS sequence"/>
</dbReference>
<evidence type="ECO:0000313" key="2">
    <source>
        <dbReference type="EMBL" id="EGT48696.1"/>
    </source>
</evidence>
<dbReference type="EMBL" id="GL380156">
    <property type="protein sequence ID" value="EGT48696.1"/>
    <property type="molecule type" value="Genomic_DNA"/>
</dbReference>
<dbReference type="InterPro" id="IPR019422">
    <property type="entry name" value="7TM_GPCR_serpentine_rcpt_Srh"/>
</dbReference>